<evidence type="ECO:0000313" key="2">
    <source>
        <dbReference type="EMBL" id="QRD02301.1"/>
    </source>
</evidence>
<name>A0A7U2I3S2_PHANO</name>
<keyword evidence="1" id="KW-0472">Membrane</keyword>
<feature type="transmembrane region" description="Helical" evidence="1">
    <location>
        <begin position="51"/>
        <end position="71"/>
    </location>
</feature>
<gene>
    <name evidence="2" type="ORF">JI435_440670</name>
</gene>
<keyword evidence="1" id="KW-0812">Transmembrane</keyword>
<keyword evidence="3" id="KW-1185">Reference proteome</keyword>
<evidence type="ECO:0000256" key="1">
    <source>
        <dbReference type="SAM" id="Phobius"/>
    </source>
</evidence>
<organism evidence="2 3">
    <name type="scientific">Phaeosphaeria nodorum (strain SN15 / ATCC MYA-4574 / FGSC 10173)</name>
    <name type="common">Glume blotch fungus</name>
    <name type="synonym">Parastagonospora nodorum</name>
    <dbReference type="NCBI Taxonomy" id="321614"/>
    <lineage>
        <taxon>Eukaryota</taxon>
        <taxon>Fungi</taxon>
        <taxon>Dikarya</taxon>
        <taxon>Ascomycota</taxon>
        <taxon>Pezizomycotina</taxon>
        <taxon>Dothideomycetes</taxon>
        <taxon>Pleosporomycetidae</taxon>
        <taxon>Pleosporales</taxon>
        <taxon>Pleosporineae</taxon>
        <taxon>Phaeosphaeriaceae</taxon>
        <taxon>Parastagonospora</taxon>
    </lineage>
</organism>
<dbReference type="AlphaFoldDB" id="A0A7U2I3S2"/>
<evidence type="ECO:0000313" key="3">
    <source>
        <dbReference type="Proteomes" id="UP000663193"/>
    </source>
</evidence>
<dbReference type="VEuPathDB" id="FungiDB:JI435_440670"/>
<keyword evidence="1" id="KW-1133">Transmembrane helix</keyword>
<reference evidence="3" key="1">
    <citation type="journal article" date="2021" name="BMC Genomics">
        <title>Chromosome-level genome assembly and manually-curated proteome of model necrotroph Parastagonospora nodorum Sn15 reveals a genome-wide trove of candidate effector homologs, and redundancy of virulence-related functions within an accessory chromosome.</title>
        <authorList>
            <person name="Bertazzoni S."/>
            <person name="Jones D.A.B."/>
            <person name="Phan H.T."/>
            <person name="Tan K.-C."/>
            <person name="Hane J.K."/>
        </authorList>
    </citation>
    <scope>NUCLEOTIDE SEQUENCE [LARGE SCALE GENOMIC DNA]</scope>
    <source>
        <strain evidence="3">SN15 / ATCC MYA-4574 / FGSC 10173)</strain>
    </source>
</reference>
<accession>A0A7U2I3S2</accession>
<proteinExistence type="predicted"/>
<sequence>MPSNYSRMLRDIVGNQKPGGVPQGRSTYAWSRIGEKDGEEGSEVEESDTPVIAAGVLTVVTVIVIGSWLWIRNVRG</sequence>
<protein>
    <submittedName>
        <fullName evidence="2">Uncharacterized protein</fullName>
    </submittedName>
</protein>
<dbReference type="EMBL" id="CP069035">
    <property type="protein sequence ID" value="QRD02301.1"/>
    <property type="molecule type" value="Genomic_DNA"/>
</dbReference>
<dbReference type="Proteomes" id="UP000663193">
    <property type="component" value="Chromosome 13"/>
</dbReference>